<proteinExistence type="predicted"/>
<evidence type="ECO:0000256" key="1">
    <source>
        <dbReference type="SAM" id="MobiDB-lite"/>
    </source>
</evidence>
<gene>
    <name evidence="2" type="ORF">HF086_006175</name>
</gene>
<reference evidence="2" key="1">
    <citation type="journal article" date="2021" name="G3 (Bethesda)">
        <title>Genome and transcriptome analysis of the beet armyworm Spodoptera exigua reveals targets for pest control. .</title>
        <authorList>
            <person name="Simon S."/>
            <person name="Breeschoten T."/>
            <person name="Jansen H.J."/>
            <person name="Dirks R.P."/>
            <person name="Schranz M.E."/>
            <person name="Ros V.I.D."/>
        </authorList>
    </citation>
    <scope>NUCLEOTIDE SEQUENCE</scope>
    <source>
        <strain evidence="2">TB_SE_WUR_2020</strain>
    </source>
</reference>
<evidence type="ECO:0000313" key="3">
    <source>
        <dbReference type="Proteomes" id="UP000814243"/>
    </source>
</evidence>
<organism evidence="2 3">
    <name type="scientific">Spodoptera exigua</name>
    <name type="common">Beet armyworm</name>
    <name type="synonym">Noctua fulgens</name>
    <dbReference type="NCBI Taxonomy" id="7107"/>
    <lineage>
        <taxon>Eukaryota</taxon>
        <taxon>Metazoa</taxon>
        <taxon>Ecdysozoa</taxon>
        <taxon>Arthropoda</taxon>
        <taxon>Hexapoda</taxon>
        <taxon>Insecta</taxon>
        <taxon>Pterygota</taxon>
        <taxon>Neoptera</taxon>
        <taxon>Endopterygota</taxon>
        <taxon>Lepidoptera</taxon>
        <taxon>Glossata</taxon>
        <taxon>Ditrysia</taxon>
        <taxon>Noctuoidea</taxon>
        <taxon>Noctuidae</taxon>
        <taxon>Amphipyrinae</taxon>
        <taxon>Spodoptera</taxon>
    </lineage>
</organism>
<name>A0A922SU27_SPOEX</name>
<evidence type="ECO:0000313" key="2">
    <source>
        <dbReference type="EMBL" id="KAH9645919.1"/>
    </source>
</evidence>
<dbReference type="AlphaFoldDB" id="A0A922SU27"/>
<protein>
    <submittedName>
        <fullName evidence="2">Uncharacterized protein</fullName>
    </submittedName>
</protein>
<dbReference type="Proteomes" id="UP000814243">
    <property type="component" value="Unassembled WGS sequence"/>
</dbReference>
<dbReference type="EMBL" id="JACEFF010000007">
    <property type="protein sequence ID" value="KAH9645919.1"/>
    <property type="molecule type" value="Genomic_DNA"/>
</dbReference>
<feature type="region of interest" description="Disordered" evidence="1">
    <location>
        <begin position="40"/>
        <end position="68"/>
    </location>
</feature>
<comment type="caution">
    <text evidence="2">The sequence shown here is derived from an EMBL/GenBank/DDBJ whole genome shotgun (WGS) entry which is preliminary data.</text>
</comment>
<sequence length="68" mass="7443">MFLRNHCLNNHRGISLTLLAVDLPTTSAVKATSLIFSKTSTTAAPEETAEDGVEVSRPEDQWTSIRVD</sequence>
<accession>A0A922SU27</accession>